<feature type="transmembrane region" description="Helical" evidence="1">
    <location>
        <begin position="33"/>
        <end position="57"/>
    </location>
</feature>
<keyword evidence="1" id="KW-0472">Membrane</keyword>
<name>A0A0F9W4B6_9ZZZZ</name>
<sequence>MLASVFLILLFCGAVLLFDHVQNVGFVVATDQLGIISLALFISVFVVPMIVKLIAFYTNNSKQDK</sequence>
<dbReference type="AlphaFoldDB" id="A0A0F9W4B6"/>
<comment type="caution">
    <text evidence="2">The sequence shown here is derived from an EMBL/GenBank/DDBJ whole genome shotgun (WGS) entry which is preliminary data.</text>
</comment>
<evidence type="ECO:0000256" key="1">
    <source>
        <dbReference type="SAM" id="Phobius"/>
    </source>
</evidence>
<reference evidence="2" key="1">
    <citation type="journal article" date="2015" name="Nature">
        <title>Complex archaea that bridge the gap between prokaryotes and eukaryotes.</title>
        <authorList>
            <person name="Spang A."/>
            <person name="Saw J.H."/>
            <person name="Jorgensen S.L."/>
            <person name="Zaremba-Niedzwiedzka K."/>
            <person name="Martijn J."/>
            <person name="Lind A.E."/>
            <person name="van Eijk R."/>
            <person name="Schleper C."/>
            <person name="Guy L."/>
            <person name="Ettema T.J."/>
        </authorList>
    </citation>
    <scope>NUCLEOTIDE SEQUENCE</scope>
</reference>
<evidence type="ECO:0000313" key="2">
    <source>
        <dbReference type="EMBL" id="KKN80496.1"/>
    </source>
</evidence>
<gene>
    <name evidence="2" type="ORF">LCGC14_0329410</name>
</gene>
<keyword evidence="1" id="KW-1133">Transmembrane helix</keyword>
<accession>A0A0F9W4B6</accession>
<organism evidence="2">
    <name type="scientific">marine sediment metagenome</name>
    <dbReference type="NCBI Taxonomy" id="412755"/>
    <lineage>
        <taxon>unclassified sequences</taxon>
        <taxon>metagenomes</taxon>
        <taxon>ecological metagenomes</taxon>
    </lineage>
</organism>
<keyword evidence="1" id="KW-0812">Transmembrane</keyword>
<protein>
    <submittedName>
        <fullName evidence="2">Uncharacterized protein</fullName>
    </submittedName>
</protein>
<proteinExistence type="predicted"/>
<dbReference type="EMBL" id="LAZR01000230">
    <property type="protein sequence ID" value="KKN80496.1"/>
    <property type="molecule type" value="Genomic_DNA"/>
</dbReference>